<dbReference type="EMBL" id="CP056041">
    <property type="protein sequence ID" value="QKZ23860.1"/>
    <property type="molecule type" value="Genomic_DNA"/>
</dbReference>
<protein>
    <submittedName>
        <fullName evidence="1">Uncharacterized protein</fullName>
    </submittedName>
</protein>
<dbReference type="RefSeq" id="WP_176578474.1">
    <property type="nucleotide sequence ID" value="NZ_CBDRGH010000022.1"/>
</dbReference>
<reference evidence="1 2" key="1">
    <citation type="submission" date="2020-06" db="EMBL/GenBank/DDBJ databases">
        <title>Genome mining for natural products.</title>
        <authorList>
            <person name="Zhang B."/>
            <person name="Shi J."/>
            <person name="Ge H."/>
        </authorList>
    </citation>
    <scope>NUCLEOTIDE SEQUENCE [LARGE SCALE GENOMIC DNA]</scope>
    <source>
        <strain evidence="1 2">NA02069</strain>
    </source>
</reference>
<gene>
    <name evidence="1" type="ORF">HUT05_44800</name>
</gene>
<accession>A0A7H8TP12</accession>
<sequence length="251" mass="26905">MTSPTPPIPVDILDATTVNIHGEPIAVPPGVDPDQAVMSYLQLEAAGVGHPISARIDDQRYSIKATLTINPDGTASAGTPTSAPAPQQVLGPTPAQAIEHPLAAVQRLATQGSLSTAIDDADRYLLQLSTDPALGPEHPETLEAAETRAHLAWLARDFPYAYRTWSWIAAAWHDRAGPCPRNNHAHDHNQCRHTMITTRNAAAAWTQLPVEEGAATGQDMLNLLERISGVPNTPAARDITTRLRELTARTA</sequence>
<name>A0A7H8TP12_STRCX</name>
<organism evidence="1 2">
    <name type="scientific">Streptomyces chartreusis</name>
    <dbReference type="NCBI Taxonomy" id="1969"/>
    <lineage>
        <taxon>Bacteria</taxon>
        <taxon>Bacillati</taxon>
        <taxon>Actinomycetota</taxon>
        <taxon>Actinomycetes</taxon>
        <taxon>Kitasatosporales</taxon>
        <taxon>Streptomycetaceae</taxon>
        <taxon>Streptomyces</taxon>
    </lineage>
</organism>
<dbReference type="AlphaFoldDB" id="A0A7H8TP12"/>
<keyword evidence="2" id="KW-1185">Reference proteome</keyword>
<dbReference type="Proteomes" id="UP000509418">
    <property type="component" value="Chromosome"/>
</dbReference>
<evidence type="ECO:0000313" key="2">
    <source>
        <dbReference type="Proteomes" id="UP000509418"/>
    </source>
</evidence>
<proteinExistence type="predicted"/>
<evidence type="ECO:0000313" key="1">
    <source>
        <dbReference type="EMBL" id="QKZ23860.1"/>
    </source>
</evidence>